<dbReference type="Proteomes" id="UP000062645">
    <property type="component" value="Chromosome"/>
</dbReference>
<evidence type="ECO:0000313" key="3">
    <source>
        <dbReference type="Proteomes" id="UP000062645"/>
    </source>
</evidence>
<dbReference type="Pfam" id="PF19469">
    <property type="entry name" value="DUF6006"/>
    <property type="match status" value="1"/>
</dbReference>
<feature type="chain" id="PRO_5005790805" evidence="1">
    <location>
        <begin position="28"/>
        <end position="143"/>
    </location>
</feature>
<evidence type="ECO:0000256" key="1">
    <source>
        <dbReference type="SAM" id="SignalP"/>
    </source>
</evidence>
<accession>A0A0M3V4W1</accession>
<dbReference type="RefSeq" id="WP_062290116.1">
    <property type="nucleotide sequence ID" value="NZ_CP012036.1"/>
</dbReference>
<keyword evidence="3" id="KW-1185">Reference proteome</keyword>
<feature type="signal peptide" evidence="1">
    <location>
        <begin position="1"/>
        <end position="27"/>
    </location>
</feature>
<sequence length="143" mass="16415">MKNITKWLLGLAIAPAGLLLISSHTQASQVVGEWFFGFWDCNIDGRPARMEWKVVDDPQTNCNGNICSTTSGVRLIGRFSDNGSAWVPLAKRFSSSRRQDLGIRYLGAEQDNWYLKYNSQARRAEGWTTWRGNRYPLQCRKRR</sequence>
<organism evidence="2 3">
    <name type="scientific">Nostoc piscinale CENA21</name>
    <dbReference type="NCBI Taxonomy" id="224013"/>
    <lineage>
        <taxon>Bacteria</taxon>
        <taxon>Bacillati</taxon>
        <taxon>Cyanobacteriota</taxon>
        <taxon>Cyanophyceae</taxon>
        <taxon>Nostocales</taxon>
        <taxon>Nostocaceae</taxon>
        <taxon>Nostoc</taxon>
    </lineage>
</organism>
<dbReference type="OrthoDB" id="68992at2"/>
<dbReference type="KEGG" id="npz:ACX27_06880"/>
<evidence type="ECO:0000313" key="2">
    <source>
        <dbReference type="EMBL" id="ALF52637.1"/>
    </source>
</evidence>
<reference evidence="2 3" key="2">
    <citation type="journal article" date="2016" name="Genome Announc.">
        <title>Draft Genome Sequence of the N2-Fixing Cyanobacterium Nostoc piscinale CENA21, Isolated from the Brazilian Amazon Floodplain.</title>
        <authorList>
            <person name="Leao T."/>
            <person name="Guimaraes P.I."/>
            <person name="de Melo A.G."/>
            <person name="Ramos R.T."/>
            <person name="Leao P.N."/>
            <person name="Silva A."/>
            <person name="Fiore M.F."/>
            <person name="Schneider M.P."/>
        </authorList>
    </citation>
    <scope>NUCLEOTIDE SEQUENCE [LARGE SCALE GENOMIC DNA]</scope>
    <source>
        <strain evidence="2 3">CENA21</strain>
    </source>
</reference>
<keyword evidence="1" id="KW-0732">Signal</keyword>
<dbReference type="EMBL" id="CP012036">
    <property type="protein sequence ID" value="ALF52637.1"/>
    <property type="molecule type" value="Genomic_DNA"/>
</dbReference>
<reference evidence="3" key="1">
    <citation type="submission" date="2015-07" db="EMBL/GenBank/DDBJ databases">
        <title>Genome Of Nitrogen-Fixing Cyanobacterium Nostoc piscinale CENA21 From Solimoes/Amazon River Floodplain Sediments And Comparative Genomics To Uncover Biosynthetic Natural Products Potential.</title>
        <authorList>
            <person name="Leao T.F."/>
            <person name="Leao P.N."/>
            <person name="Guimaraes P.I."/>
            <person name="de Melo A.G.C."/>
            <person name="Ramos R.T.J."/>
            <person name="Silva A."/>
            <person name="Fiore M.F."/>
            <person name="Schneider M.P.C."/>
        </authorList>
    </citation>
    <scope>NUCLEOTIDE SEQUENCE [LARGE SCALE GENOMIC DNA]</scope>
    <source>
        <strain evidence="3">CENA21</strain>
    </source>
</reference>
<dbReference type="InterPro" id="IPR046048">
    <property type="entry name" value="DUF6006"/>
</dbReference>
<dbReference type="PATRIC" id="fig|224013.5.peg.1675"/>
<gene>
    <name evidence="2" type="ORF">ACX27_06880</name>
</gene>
<proteinExistence type="predicted"/>
<name>A0A0M3V4W1_9NOSO</name>
<protein>
    <submittedName>
        <fullName evidence="2">Uncharacterized protein</fullName>
    </submittedName>
</protein>
<dbReference type="AlphaFoldDB" id="A0A0M3V4W1"/>